<comment type="subcellular location">
    <subcellularLocation>
        <location evidence="1">Cytoplasm</location>
    </subcellularLocation>
</comment>
<comment type="caution">
    <text evidence="14">The sequence shown here is derived from an EMBL/GenBank/DDBJ whole genome shotgun (WGS) entry which is preliminary data.</text>
</comment>
<comment type="pathway">
    <text evidence="2">Glycan biosynthesis; trehalose biosynthesis.</text>
</comment>
<protein>
    <recommendedName>
        <fullName evidence="5 11">Malto-oligosyltrehalose trehalohydrolase</fullName>
        <ecNumber evidence="4 11">3.2.1.141</ecNumber>
    </recommendedName>
</protein>
<evidence type="ECO:0000256" key="10">
    <source>
        <dbReference type="ARBA" id="ARBA00034013"/>
    </source>
</evidence>
<evidence type="ECO:0000256" key="8">
    <source>
        <dbReference type="ARBA" id="ARBA00023277"/>
    </source>
</evidence>
<gene>
    <name evidence="14" type="ORF">rosag_45920</name>
</gene>
<dbReference type="InterPro" id="IPR014756">
    <property type="entry name" value="Ig_E-set"/>
</dbReference>
<dbReference type="PANTHER" id="PTHR43651:SF11">
    <property type="entry name" value="MALTO-OLIGOSYLTREHALOSE TREHALOHYDROLASE"/>
    <property type="match status" value="1"/>
</dbReference>
<dbReference type="GO" id="GO:0005992">
    <property type="term" value="P:trehalose biosynthetic process"/>
    <property type="evidence" value="ECO:0007669"/>
    <property type="project" value="UniProtKB-UniRule"/>
</dbReference>
<feature type="region of interest" description="Disordered" evidence="12">
    <location>
        <begin position="88"/>
        <end position="111"/>
    </location>
</feature>
<evidence type="ECO:0000256" key="2">
    <source>
        <dbReference type="ARBA" id="ARBA00005199"/>
    </source>
</evidence>
<dbReference type="AlphaFoldDB" id="A0AA37VG79"/>
<dbReference type="SMART" id="SM00642">
    <property type="entry name" value="Aamy"/>
    <property type="match status" value="1"/>
</dbReference>
<dbReference type="Gene3D" id="3.20.20.80">
    <property type="entry name" value="Glycosidases"/>
    <property type="match status" value="1"/>
</dbReference>
<dbReference type="InterPro" id="IPR004193">
    <property type="entry name" value="Glyco_hydro_13_N"/>
</dbReference>
<evidence type="ECO:0000256" key="5">
    <source>
        <dbReference type="ARBA" id="ARBA00015938"/>
    </source>
</evidence>
<feature type="domain" description="Glycosyl hydrolase family 13 catalytic" evidence="13">
    <location>
        <begin position="108"/>
        <end position="493"/>
    </location>
</feature>
<dbReference type="Proteomes" id="UP001161325">
    <property type="component" value="Unassembled WGS sequence"/>
</dbReference>
<dbReference type="PANTHER" id="PTHR43651">
    <property type="entry name" value="1,4-ALPHA-GLUCAN-BRANCHING ENZYME"/>
    <property type="match status" value="1"/>
</dbReference>
<dbReference type="InterPro" id="IPR006047">
    <property type="entry name" value="GH13_cat_dom"/>
</dbReference>
<keyword evidence="7" id="KW-0378">Hydrolase</keyword>
<dbReference type="CDD" id="cd02853">
    <property type="entry name" value="E_set_MTHase_like_N"/>
    <property type="match status" value="1"/>
</dbReference>
<dbReference type="CDD" id="cd11325">
    <property type="entry name" value="AmyAc_GTHase"/>
    <property type="match status" value="1"/>
</dbReference>
<evidence type="ECO:0000256" key="7">
    <source>
        <dbReference type="ARBA" id="ARBA00022801"/>
    </source>
</evidence>
<sequence>MTTATIPIPTWRRLPVGAELAPEGGAHFRVWAPERARVTVVLEPGDERGAARGVAQEFALEREDDGYFSGHVADARAGTRYRYRLDGGDAFPDPASRSQPEGPHGPSEIVDPTTFAWTDAEWRGVAPERHVVYELHLGTFTPAGTWAGAAERLEDLAALGVTTIEVMPVGQFPGRFNWGYDGVGLYAPAHQYGTPDDMRRFVDRAHATGLAVILDVVYNHLGPDGNYLGQFSPHYLTSAHHTDWGDALNFDAAHSGPVREYFVANAGYWIDEFHLDGLRLDATHAIVDTSSPHVLAELGQRARAAARGRPIWIVSENEPQDVRNLRPADADGFGLEAMWNDDWHHSAVVALTGRDEAYFTDYRGTASEFVAMAKHGFLYQGQWYSWQKQRRGTPSLGIPPWRFVHFLQNHDQIANSGVGERLHLLTSPARWRALTAVLLLGPQTPMLFQGQEFAASAPFVFFADHRDELAKLVHEGRFKELHQFPSLALDEMRPYLAVPHDPISFERCKLDWAERERHAAVWEMHRDLLRLRREDPVLSTSRTGVGASAGQFDACVIDDDAFLLRWFGENGDDRLLVVNLGRTLHLDPAPEPLLAPPQGARWSIAWSSESPRYGGLGTPSVDAPETPRRPHDRFTDRWLAENWRLTAETAVLLVPAPAPPDDGR</sequence>
<dbReference type="NCBIfam" id="TIGR02402">
    <property type="entry name" value="trehalose_TreZ"/>
    <property type="match status" value="1"/>
</dbReference>
<dbReference type="RefSeq" id="WP_284352505.1">
    <property type="nucleotide sequence ID" value="NZ_BRXS01000007.1"/>
</dbReference>
<proteinExistence type="inferred from homology"/>
<evidence type="ECO:0000313" key="14">
    <source>
        <dbReference type="EMBL" id="GLC28079.1"/>
    </source>
</evidence>
<dbReference type="Pfam" id="PF00128">
    <property type="entry name" value="Alpha-amylase"/>
    <property type="match status" value="1"/>
</dbReference>
<accession>A0AA37VG79</accession>
<dbReference type="SUPFAM" id="SSF81296">
    <property type="entry name" value="E set domains"/>
    <property type="match status" value="1"/>
</dbReference>
<organism evidence="14 15">
    <name type="scientific">Roseisolibacter agri</name>
    <dbReference type="NCBI Taxonomy" id="2014610"/>
    <lineage>
        <taxon>Bacteria</taxon>
        <taxon>Pseudomonadati</taxon>
        <taxon>Gemmatimonadota</taxon>
        <taxon>Gemmatimonadia</taxon>
        <taxon>Gemmatimonadales</taxon>
        <taxon>Gemmatimonadaceae</taxon>
        <taxon>Roseisolibacter</taxon>
    </lineage>
</organism>
<evidence type="ECO:0000259" key="13">
    <source>
        <dbReference type="SMART" id="SM00642"/>
    </source>
</evidence>
<dbReference type="Gene3D" id="2.60.40.10">
    <property type="entry name" value="Immunoglobulins"/>
    <property type="match status" value="1"/>
</dbReference>
<evidence type="ECO:0000256" key="1">
    <source>
        <dbReference type="ARBA" id="ARBA00004496"/>
    </source>
</evidence>
<evidence type="ECO:0000313" key="15">
    <source>
        <dbReference type="Proteomes" id="UP001161325"/>
    </source>
</evidence>
<evidence type="ECO:0000256" key="6">
    <source>
        <dbReference type="ARBA" id="ARBA00022490"/>
    </source>
</evidence>
<dbReference type="InterPro" id="IPR013783">
    <property type="entry name" value="Ig-like_fold"/>
</dbReference>
<dbReference type="InterPro" id="IPR012768">
    <property type="entry name" value="Trehalose_TreZ"/>
</dbReference>
<dbReference type="GO" id="GO:0005978">
    <property type="term" value="P:glycogen biosynthetic process"/>
    <property type="evidence" value="ECO:0007669"/>
    <property type="project" value="InterPro"/>
</dbReference>
<dbReference type="InterPro" id="IPR044901">
    <property type="entry name" value="Trehalose_TreZ_E-set_sf"/>
</dbReference>
<dbReference type="Pfam" id="PF11941">
    <property type="entry name" value="DUF3459"/>
    <property type="match status" value="1"/>
</dbReference>
<comment type="similarity">
    <text evidence="3">Belongs to the glycosyl hydrolase 13 family.</text>
</comment>
<dbReference type="EC" id="3.2.1.141" evidence="4 11"/>
<evidence type="ECO:0000256" key="3">
    <source>
        <dbReference type="ARBA" id="ARBA00008061"/>
    </source>
</evidence>
<dbReference type="EMBL" id="BRXS01000007">
    <property type="protein sequence ID" value="GLC28079.1"/>
    <property type="molecule type" value="Genomic_DNA"/>
</dbReference>
<evidence type="ECO:0000256" key="4">
    <source>
        <dbReference type="ARBA" id="ARBA00012268"/>
    </source>
</evidence>
<keyword evidence="15" id="KW-1185">Reference proteome</keyword>
<dbReference type="Gene3D" id="1.10.10.760">
    <property type="entry name" value="E-set domains of sugar-utilizing enzymes"/>
    <property type="match status" value="1"/>
</dbReference>
<dbReference type="GO" id="GO:0005737">
    <property type="term" value="C:cytoplasm"/>
    <property type="evidence" value="ECO:0007669"/>
    <property type="project" value="UniProtKB-SubCell"/>
</dbReference>
<comment type="catalytic activity">
    <reaction evidence="10">
        <text>hydrolysis of (1-&gt;4)-alpha-D-glucosidic linkage in 4-alpha-D-[(1-&gt;4)-alpha-D-glucanosyl]n trehalose to yield trehalose and (1-&gt;4)-alpha-D-glucan.</text>
        <dbReference type="EC" id="3.2.1.141"/>
    </reaction>
</comment>
<keyword evidence="8" id="KW-0119">Carbohydrate metabolism</keyword>
<feature type="region of interest" description="Disordered" evidence="12">
    <location>
        <begin position="613"/>
        <end position="633"/>
    </location>
</feature>
<dbReference type="GO" id="GO:0003844">
    <property type="term" value="F:1,4-alpha-glucan branching enzyme activity"/>
    <property type="evidence" value="ECO:0007669"/>
    <property type="project" value="InterPro"/>
</dbReference>
<dbReference type="InterPro" id="IPR017853">
    <property type="entry name" value="GH"/>
</dbReference>
<dbReference type="SUPFAM" id="SSF51445">
    <property type="entry name" value="(Trans)glycosidases"/>
    <property type="match status" value="1"/>
</dbReference>
<dbReference type="GO" id="GO:0033942">
    <property type="term" value="F:4-alpha-D-(1-&gt;4)-alpha-D-glucanotrehalose trehalohydrolase activity"/>
    <property type="evidence" value="ECO:0007669"/>
    <property type="project" value="UniProtKB-EC"/>
</dbReference>
<keyword evidence="6" id="KW-0963">Cytoplasm</keyword>
<evidence type="ECO:0000256" key="11">
    <source>
        <dbReference type="NCBIfam" id="TIGR02402"/>
    </source>
</evidence>
<name>A0AA37VG79_9BACT</name>
<keyword evidence="9" id="KW-0326">Glycosidase</keyword>
<reference evidence="14" key="1">
    <citation type="submission" date="2022-08" db="EMBL/GenBank/DDBJ databases">
        <title>Draft genome sequencing of Roseisolibacter agri AW1220.</title>
        <authorList>
            <person name="Tobiishi Y."/>
            <person name="Tonouchi A."/>
        </authorList>
    </citation>
    <scope>NUCLEOTIDE SEQUENCE</scope>
    <source>
        <strain evidence="14">AW1220</strain>
    </source>
</reference>
<dbReference type="Pfam" id="PF02922">
    <property type="entry name" value="CBM_48"/>
    <property type="match status" value="1"/>
</dbReference>
<evidence type="ECO:0000256" key="9">
    <source>
        <dbReference type="ARBA" id="ARBA00023295"/>
    </source>
</evidence>
<dbReference type="InterPro" id="IPR022567">
    <property type="entry name" value="DUF3459"/>
</dbReference>
<evidence type="ECO:0000256" key="12">
    <source>
        <dbReference type="SAM" id="MobiDB-lite"/>
    </source>
</evidence>